<evidence type="ECO:0000313" key="1">
    <source>
        <dbReference type="EMBL" id="KKM03237.1"/>
    </source>
</evidence>
<sequence>MYDPKLRKHYWRVVKKHSRKSISWHKRRILARFHPKDSKRVKIEIVQHTTHSTRTANKRSILCIYIIDKYERTPQLLTRHPVQEHFRVMKALRYLVAEEKIKSDMTTKEWDVQLALGTAEKRKFTTI</sequence>
<dbReference type="AlphaFoldDB" id="A0A0F9HJ93"/>
<proteinExistence type="predicted"/>
<reference evidence="1" key="1">
    <citation type="journal article" date="2015" name="Nature">
        <title>Complex archaea that bridge the gap between prokaryotes and eukaryotes.</title>
        <authorList>
            <person name="Spang A."/>
            <person name="Saw J.H."/>
            <person name="Jorgensen S.L."/>
            <person name="Zaremba-Niedzwiedzka K."/>
            <person name="Martijn J."/>
            <person name="Lind A.E."/>
            <person name="van Eijk R."/>
            <person name="Schleper C."/>
            <person name="Guy L."/>
            <person name="Ettema T.J."/>
        </authorList>
    </citation>
    <scope>NUCLEOTIDE SEQUENCE</scope>
</reference>
<name>A0A0F9HJ93_9ZZZZ</name>
<protein>
    <submittedName>
        <fullName evidence="1">Uncharacterized protein</fullName>
    </submittedName>
</protein>
<organism evidence="1">
    <name type="scientific">marine sediment metagenome</name>
    <dbReference type="NCBI Taxonomy" id="412755"/>
    <lineage>
        <taxon>unclassified sequences</taxon>
        <taxon>metagenomes</taxon>
        <taxon>ecological metagenomes</taxon>
    </lineage>
</organism>
<dbReference type="EMBL" id="LAZR01016730">
    <property type="protein sequence ID" value="KKM03237.1"/>
    <property type="molecule type" value="Genomic_DNA"/>
</dbReference>
<comment type="caution">
    <text evidence="1">The sequence shown here is derived from an EMBL/GenBank/DDBJ whole genome shotgun (WGS) entry which is preliminary data.</text>
</comment>
<accession>A0A0F9HJ93</accession>
<gene>
    <name evidence="1" type="ORF">LCGC14_1776450</name>
</gene>